<dbReference type="EMBL" id="JBHFNQ010000151">
    <property type="protein sequence ID" value="MFB2879133.1"/>
    <property type="molecule type" value="Genomic_DNA"/>
</dbReference>
<dbReference type="CDD" id="cd06223">
    <property type="entry name" value="PRTases_typeI"/>
    <property type="match status" value="1"/>
</dbReference>
<feature type="binding site" evidence="6">
    <location>
        <position position="379"/>
    </location>
    <ligand>
        <name>5-phospho-alpha-D-ribose 1-diphosphate</name>
        <dbReference type="ChEBI" id="CHEBI:58017"/>
        <note>ligand shared between dimeric partners</note>
    </ligand>
</feature>
<dbReference type="PANTHER" id="PTHR19278:SF9">
    <property type="entry name" value="URIDINE 5'-MONOPHOSPHATE SYNTHASE"/>
    <property type="match status" value="1"/>
</dbReference>
<dbReference type="NCBIfam" id="TIGR00336">
    <property type="entry name" value="pyrE"/>
    <property type="match status" value="1"/>
</dbReference>
<evidence type="ECO:0000256" key="6">
    <source>
        <dbReference type="HAMAP-Rule" id="MF_01208"/>
    </source>
</evidence>
<evidence type="ECO:0000256" key="3">
    <source>
        <dbReference type="ARBA" id="ARBA00022676"/>
    </source>
</evidence>
<feature type="binding site" description="in other chain" evidence="6">
    <location>
        <begin position="405"/>
        <end position="413"/>
    </location>
    <ligand>
        <name>5-phospho-alpha-D-ribose 1-diphosphate</name>
        <dbReference type="ChEBI" id="CHEBI:58017"/>
        <note>ligand shared between dimeric partners</note>
    </ligand>
</feature>
<dbReference type="Proteomes" id="UP001576774">
    <property type="component" value="Unassembled WGS sequence"/>
</dbReference>
<evidence type="ECO:0000256" key="4">
    <source>
        <dbReference type="ARBA" id="ARBA00022679"/>
    </source>
</evidence>
<dbReference type="GO" id="GO:0004590">
    <property type="term" value="F:orotidine-5'-phosphate decarboxylase activity"/>
    <property type="evidence" value="ECO:0007669"/>
    <property type="project" value="UniProtKB-EC"/>
</dbReference>
<keyword evidence="9" id="KW-1185">Reference proteome</keyword>
<keyword evidence="8" id="KW-0456">Lyase</keyword>
<feature type="binding site" evidence="6">
    <location>
        <position position="383"/>
    </location>
    <ligand>
        <name>5-phospho-alpha-D-ribose 1-diphosphate</name>
        <dbReference type="ChEBI" id="CHEBI:58017"/>
        <note>ligand shared between dimeric partners</note>
    </ligand>
</feature>
<comment type="caution">
    <text evidence="8">The sequence shown here is derived from an EMBL/GenBank/DDBJ whole genome shotgun (WGS) entry which is preliminary data.</text>
</comment>
<keyword evidence="5 6" id="KW-0665">Pyrimidine biosynthesis</keyword>
<comment type="caution">
    <text evidence="6">Lacks conserved residue(s) required for the propagation of feature annotation.</text>
</comment>
<keyword evidence="3 6" id="KW-0328">Glycosyltransferase</keyword>
<dbReference type="RefSeq" id="WP_413272182.1">
    <property type="nucleotide sequence ID" value="NZ_JBHFNQ010000151.1"/>
</dbReference>
<feature type="domain" description="Phosphoribosyltransferase" evidence="7">
    <location>
        <begin position="331"/>
        <end position="443"/>
    </location>
</feature>
<evidence type="ECO:0000259" key="7">
    <source>
        <dbReference type="Pfam" id="PF00156"/>
    </source>
</evidence>
<proteinExistence type="inferred from homology"/>
<protein>
    <recommendedName>
        <fullName evidence="2 6">Orotate phosphoribosyltransferase</fullName>
        <shortName evidence="6">OPRT</shortName>
        <shortName evidence="6">OPRTase</shortName>
        <ecNumber evidence="2 6">2.4.2.10</ecNumber>
    </recommendedName>
</protein>
<sequence>MQFFDKLLYAIERNQSLLYVALDPDLDEVVIGQNGQEGDRLLGQLWERLDYIIEQTADLVCAYKPILGFYRALGTLGLELLKRTLEKIPPEIPVILDAKHSDIHTSTVFAKMVFEQWQVDAVTLTPLAGLDHVAPFLVYPDKAVFIQCAHANASAAALQEFPDLNSPFYLHLVQQAKNWGTPEQLGLEAGVAKLDILANLRQAAPERLILLQEGVTENFDLSSILAAGLDTQGEGLLIPVPPEITEGTGENISKSVKELRDLVNQERQRIVQTSPACNLWVSDVPQSKSHPHQDLILQLYDIGCIIFGDHVQASGAVFPYYIDLRIIISKPQIFHQILSAYSEILESLEFDRIAGIPYGSLPTATGLSLRLHRPMIYPRKEVKAHGTQRVIEGYYQPGEKVVVVDDILISGKSVMQGAEKLQVSGLKVEDIVVFIDHEKGVKDRLRENGYRGHAVLTISEIAETLLQAGRINESQFQVLLQTH</sequence>
<dbReference type="InterPro" id="IPR004467">
    <property type="entry name" value="Or_phspho_trans_dom"/>
</dbReference>
<evidence type="ECO:0000256" key="2">
    <source>
        <dbReference type="ARBA" id="ARBA00011971"/>
    </source>
</evidence>
<comment type="catalytic activity">
    <reaction evidence="6">
        <text>orotidine 5'-phosphate + diphosphate = orotate + 5-phospho-alpha-D-ribose 1-diphosphate</text>
        <dbReference type="Rhea" id="RHEA:10380"/>
        <dbReference type="ChEBI" id="CHEBI:30839"/>
        <dbReference type="ChEBI" id="CHEBI:33019"/>
        <dbReference type="ChEBI" id="CHEBI:57538"/>
        <dbReference type="ChEBI" id="CHEBI:58017"/>
        <dbReference type="EC" id="2.4.2.10"/>
    </reaction>
</comment>
<accession>A0ABV4XAG1</accession>
<dbReference type="NCBIfam" id="NF004034">
    <property type="entry name" value="PRK05500.1"/>
    <property type="match status" value="1"/>
</dbReference>
<dbReference type="Pfam" id="PF00156">
    <property type="entry name" value="Pribosyltran"/>
    <property type="match status" value="1"/>
</dbReference>
<dbReference type="InterPro" id="IPR029057">
    <property type="entry name" value="PRTase-like"/>
</dbReference>
<reference evidence="8 9" key="1">
    <citation type="submission" date="2024-09" db="EMBL/GenBank/DDBJ databases">
        <title>Floridaenema gen nov. (Aerosakkonemataceae, Aerosakkonematales ord. nov., Cyanobacteria) from benthic tropical and subtropical fresh waters, with the description of four new species.</title>
        <authorList>
            <person name="Moretto J.A."/>
            <person name="Berthold D.E."/>
            <person name="Lefler F.W."/>
            <person name="Huang I.-S."/>
            <person name="Laughinghouse H. IV."/>
        </authorList>
    </citation>
    <scope>NUCLEOTIDE SEQUENCE [LARGE SCALE GENOMIC DNA]</scope>
    <source>
        <strain evidence="8 9">BLCC-F46</strain>
    </source>
</reference>
<comment type="similarity">
    <text evidence="6">Belongs to the purine/pyrimidine phosphoribosyltransferase family. PyrE subfamily.</text>
</comment>
<dbReference type="InterPro" id="IPR023031">
    <property type="entry name" value="OPRT"/>
</dbReference>
<comment type="cofactor">
    <cofactor evidence="6">
        <name>Mg(2+)</name>
        <dbReference type="ChEBI" id="CHEBI:18420"/>
    </cofactor>
</comment>
<comment type="pathway">
    <text evidence="1 6">Pyrimidine metabolism; UMP biosynthesis via de novo pathway; UMP from orotate: step 1/2.</text>
</comment>
<dbReference type="Gene3D" id="3.40.50.2020">
    <property type="match status" value="1"/>
</dbReference>
<dbReference type="InterPro" id="IPR013785">
    <property type="entry name" value="Aldolase_TIM"/>
</dbReference>
<evidence type="ECO:0000313" key="9">
    <source>
        <dbReference type="Proteomes" id="UP001576774"/>
    </source>
</evidence>
<dbReference type="InterPro" id="IPR011060">
    <property type="entry name" value="RibuloseP-bd_barrel"/>
</dbReference>
<evidence type="ECO:0000256" key="5">
    <source>
        <dbReference type="ARBA" id="ARBA00022975"/>
    </source>
</evidence>
<dbReference type="SUPFAM" id="SSF53271">
    <property type="entry name" value="PRTase-like"/>
    <property type="match status" value="1"/>
</dbReference>
<dbReference type="GO" id="GO:0004588">
    <property type="term" value="F:orotate phosphoribosyltransferase activity"/>
    <property type="evidence" value="ECO:0007669"/>
    <property type="project" value="UniProtKB-EC"/>
</dbReference>
<dbReference type="PANTHER" id="PTHR19278">
    <property type="entry name" value="OROTATE PHOSPHORIBOSYLTRANSFERASE"/>
    <property type="match status" value="1"/>
</dbReference>
<dbReference type="HAMAP" id="MF_01208">
    <property type="entry name" value="PyrE"/>
    <property type="match status" value="1"/>
</dbReference>
<comment type="subunit">
    <text evidence="6">Homodimer.</text>
</comment>
<gene>
    <name evidence="6" type="primary">pyrE</name>
    <name evidence="8" type="ORF">ACE1CC_19945</name>
</gene>
<dbReference type="InterPro" id="IPR000836">
    <property type="entry name" value="PRTase_dom"/>
</dbReference>
<dbReference type="SUPFAM" id="SSF51366">
    <property type="entry name" value="Ribulose-phoshate binding barrel"/>
    <property type="match status" value="1"/>
</dbReference>
<keyword evidence="4 6" id="KW-0808">Transferase</keyword>
<evidence type="ECO:0000256" key="1">
    <source>
        <dbReference type="ARBA" id="ARBA00004889"/>
    </source>
</evidence>
<evidence type="ECO:0000313" key="8">
    <source>
        <dbReference type="EMBL" id="MFB2879133.1"/>
    </source>
</evidence>
<comment type="function">
    <text evidence="6">Catalyzes the transfer of a ribosyl phosphate group from 5-phosphoribose 1-diphosphate to orotate, leading to the formation of orotidine monophosphate (OMP).</text>
</comment>
<dbReference type="EC" id="2.4.2.10" evidence="2 6"/>
<keyword evidence="6" id="KW-0460">Magnesium</keyword>
<feature type="binding site" evidence="6">
    <location>
        <position position="385"/>
    </location>
    <ligand>
        <name>5-phospho-alpha-D-ribose 1-diphosphate</name>
        <dbReference type="ChEBI" id="CHEBI:58017"/>
        <note>ligand shared between dimeric partners</note>
    </ligand>
</feature>
<name>A0ABV4XAG1_9CYAN</name>
<organism evidence="8 9">
    <name type="scientific">Floridaenema aerugineum BLCC-F46</name>
    <dbReference type="NCBI Taxonomy" id="3153654"/>
    <lineage>
        <taxon>Bacteria</taxon>
        <taxon>Bacillati</taxon>
        <taxon>Cyanobacteriota</taxon>
        <taxon>Cyanophyceae</taxon>
        <taxon>Oscillatoriophycideae</taxon>
        <taxon>Aerosakkonematales</taxon>
        <taxon>Aerosakkonemataceae</taxon>
        <taxon>Floridanema</taxon>
        <taxon>Floridanema aerugineum</taxon>
    </lineage>
</organism>
<dbReference type="Gene3D" id="3.20.20.70">
    <property type="entry name" value="Aldolase class I"/>
    <property type="match status" value="1"/>
</dbReference>
<feature type="binding site" description="in other chain" evidence="6">
    <location>
        <position position="380"/>
    </location>
    <ligand>
        <name>5-phospho-alpha-D-ribose 1-diphosphate</name>
        <dbReference type="ChEBI" id="CHEBI:58017"/>
        <note>ligand shared between dimeric partners</note>
    </ligand>
</feature>